<evidence type="ECO:0000313" key="4">
    <source>
        <dbReference type="Proteomes" id="UP000078447"/>
    </source>
</evidence>
<proteinExistence type="inferred from homology"/>
<reference evidence="3 4" key="1">
    <citation type="submission" date="2016-03" db="EMBL/GenBank/DDBJ databases">
        <authorList>
            <person name="Cho S.-Y."/>
            <person name="Lim S."/>
            <person name="Kim H."/>
            <person name="Soh E.H."/>
            <person name="Moon J.S."/>
        </authorList>
    </citation>
    <scope>NUCLEOTIDE SEQUENCE [LARGE SCALE GENOMIC DNA]</scope>
    <source>
        <strain evidence="3 4">KCTC 3810</strain>
    </source>
</reference>
<gene>
    <name evidence="3" type="ORF">A3783_08000</name>
</gene>
<dbReference type="CDD" id="cd00338">
    <property type="entry name" value="Ser_Recombinase"/>
    <property type="match status" value="1"/>
</dbReference>
<dbReference type="EMBL" id="LVVL01000001">
    <property type="protein sequence ID" value="OAN15863.1"/>
    <property type="molecule type" value="Genomic_DNA"/>
</dbReference>
<dbReference type="InterPro" id="IPR006119">
    <property type="entry name" value="Resolv_N"/>
</dbReference>
<dbReference type="SUPFAM" id="SSF53041">
    <property type="entry name" value="Resolvase-like"/>
    <property type="match status" value="1"/>
</dbReference>
<dbReference type="InterPro" id="IPR036162">
    <property type="entry name" value="Resolvase-like_N_sf"/>
</dbReference>
<organism evidence="3 4">
    <name type="scientific">Exiguobacterium undae</name>
    <dbReference type="NCBI Taxonomy" id="169177"/>
    <lineage>
        <taxon>Bacteria</taxon>
        <taxon>Bacillati</taxon>
        <taxon>Bacillota</taxon>
        <taxon>Bacilli</taxon>
        <taxon>Bacillales</taxon>
        <taxon>Bacillales Family XII. Incertae Sedis</taxon>
        <taxon>Exiguobacterium</taxon>
    </lineage>
</organism>
<dbReference type="Proteomes" id="UP000078447">
    <property type="component" value="Unassembled WGS sequence"/>
</dbReference>
<keyword evidence="4" id="KW-1185">Reference proteome</keyword>
<dbReference type="Gene3D" id="3.40.50.1390">
    <property type="entry name" value="Resolvase, N-terminal catalytic domain"/>
    <property type="match status" value="1"/>
</dbReference>
<sequence>MKVVIYCRVSTEKEAQDSSLERQRSELSGLAVTKGFEIVDIITEKESGYDVDREGMLSVLDYVTRQAVDAVLVTDDTRIGRGNAKIAILHTFQKHQVQLMTMESDGEYKLADAEAMVLEIVSLVEEYQRKLHNAKIARGMRRAVENGFRPEQNLNRQGENAGRSRKEVPIEEIVRLRDLGLTFADIAVTLRGMGHDISKATVNRRYLEYKEVINTYET</sequence>
<evidence type="ECO:0000259" key="2">
    <source>
        <dbReference type="PROSITE" id="PS51736"/>
    </source>
</evidence>
<dbReference type="SMART" id="SM00857">
    <property type="entry name" value="Resolvase"/>
    <property type="match status" value="1"/>
</dbReference>
<feature type="domain" description="Resolvase/invertase-type recombinase catalytic" evidence="2">
    <location>
        <begin position="2"/>
        <end position="147"/>
    </location>
</feature>
<evidence type="ECO:0000256" key="1">
    <source>
        <dbReference type="ARBA" id="ARBA00009913"/>
    </source>
</evidence>
<dbReference type="InterPro" id="IPR050639">
    <property type="entry name" value="SSR_resolvase"/>
</dbReference>
<dbReference type="RefSeq" id="WP_026833383.1">
    <property type="nucleotide sequence ID" value="NZ_CP085018.1"/>
</dbReference>
<evidence type="ECO:0000313" key="3">
    <source>
        <dbReference type="EMBL" id="OAN15863.1"/>
    </source>
</evidence>
<dbReference type="PANTHER" id="PTHR30461:SF26">
    <property type="entry name" value="RESOLVASE HOMOLOG YNEB"/>
    <property type="match status" value="1"/>
</dbReference>
<dbReference type="PROSITE" id="PS51736">
    <property type="entry name" value="RECOMBINASES_3"/>
    <property type="match status" value="1"/>
</dbReference>
<protein>
    <submittedName>
        <fullName evidence="3">Resolvase</fullName>
    </submittedName>
</protein>
<comment type="caution">
    <text evidence="3">The sequence shown here is derived from an EMBL/GenBank/DDBJ whole genome shotgun (WGS) entry which is preliminary data.</text>
</comment>
<comment type="similarity">
    <text evidence="1">Belongs to the site-specific recombinase resolvase family.</text>
</comment>
<dbReference type="PANTHER" id="PTHR30461">
    <property type="entry name" value="DNA-INVERTASE FROM LAMBDOID PROPHAGE"/>
    <property type="match status" value="1"/>
</dbReference>
<dbReference type="Pfam" id="PF00239">
    <property type="entry name" value="Resolvase"/>
    <property type="match status" value="1"/>
</dbReference>
<accession>A0ABX2VC88</accession>
<name>A0ABX2VC88_9BACL</name>